<sequence>MHKACGVQRAGVLRCFLERFAQLAFRACIAAHATHFFQPRDRRKTLGRRRRIGSIVTRIGPARHVMDEHRKLTATAGARSARGEMRLLVCRRSSNACIERSHEFRETRVEDFADGTALPGRTTRKCVDPCKPQRVEPVTALGPPRLQPRLRVGACGGHGVEAAELLGFGIGAISTRRLRARPAASAFELIGC</sequence>
<evidence type="ECO:0000313" key="2">
    <source>
        <dbReference type="Proteomes" id="UP000646426"/>
    </source>
</evidence>
<dbReference type="EMBL" id="BMYD01000001">
    <property type="protein sequence ID" value="GHA75301.1"/>
    <property type="molecule type" value="Genomic_DNA"/>
</dbReference>
<gene>
    <name evidence="1" type="ORF">GCM10007067_10520</name>
</gene>
<comment type="caution">
    <text evidence="1">The sequence shown here is derived from an EMBL/GenBank/DDBJ whole genome shotgun (WGS) entry which is preliminary data.</text>
</comment>
<evidence type="ECO:0000313" key="1">
    <source>
        <dbReference type="EMBL" id="GHA75301.1"/>
    </source>
</evidence>
<name>A0A918SWH8_9GAMM</name>
<accession>A0A918SWH8</accession>
<reference evidence="1" key="2">
    <citation type="submission" date="2020-09" db="EMBL/GenBank/DDBJ databases">
        <authorList>
            <person name="Sun Q."/>
            <person name="Kim S."/>
        </authorList>
    </citation>
    <scope>NUCLEOTIDE SEQUENCE</scope>
    <source>
        <strain evidence="1">KCTC 23077</strain>
    </source>
</reference>
<organism evidence="1 2">
    <name type="scientific">Cognatilysobacter bugurensis</name>
    <dbReference type="NCBI Taxonomy" id="543356"/>
    <lineage>
        <taxon>Bacteria</taxon>
        <taxon>Pseudomonadati</taxon>
        <taxon>Pseudomonadota</taxon>
        <taxon>Gammaproteobacteria</taxon>
        <taxon>Lysobacterales</taxon>
        <taxon>Lysobacteraceae</taxon>
        <taxon>Cognatilysobacter</taxon>
    </lineage>
</organism>
<dbReference type="Proteomes" id="UP000646426">
    <property type="component" value="Unassembled WGS sequence"/>
</dbReference>
<protein>
    <submittedName>
        <fullName evidence="1">Uncharacterized protein</fullName>
    </submittedName>
</protein>
<reference evidence="1" key="1">
    <citation type="journal article" date="2014" name="Int. J. Syst. Evol. Microbiol.">
        <title>Complete genome sequence of Corynebacterium casei LMG S-19264T (=DSM 44701T), isolated from a smear-ripened cheese.</title>
        <authorList>
            <consortium name="US DOE Joint Genome Institute (JGI-PGF)"/>
            <person name="Walter F."/>
            <person name="Albersmeier A."/>
            <person name="Kalinowski J."/>
            <person name="Ruckert C."/>
        </authorList>
    </citation>
    <scope>NUCLEOTIDE SEQUENCE</scope>
    <source>
        <strain evidence="1">KCTC 23077</strain>
    </source>
</reference>
<proteinExistence type="predicted"/>
<dbReference type="AlphaFoldDB" id="A0A918SWH8"/>
<keyword evidence="2" id="KW-1185">Reference proteome</keyword>